<name>A0A0M3IDB9_ASCLU</name>
<evidence type="ECO:0000313" key="1">
    <source>
        <dbReference type="Proteomes" id="UP000036681"/>
    </source>
</evidence>
<accession>A0A0M3IDB9</accession>
<dbReference type="WBParaSite" id="ALUE_0001600501-mRNA-1">
    <property type="protein sequence ID" value="ALUE_0001600501-mRNA-1"/>
    <property type="gene ID" value="ALUE_0001600501"/>
</dbReference>
<protein>
    <submittedName>
        <fullName evidence="2">PLAT domain-containing protein</fullName>
    </submittedName>
</protein>
<dbReference type="Proteomes" id="UP000036681">
    <property type="component" value="Unplaced"/>
</dbReference>
<keyword evidence="1" id="KW-1185">Reference proteome</keyword>
<reference evidence="2" key="1">
    <citation type="submission" date="2017-02" db="UniProtKB">
        <authorList>
            <consortium name="WormBaseParasite"/>
        </authorList>
    </citation>
    <scope>IDENTIFICATION</scope>
</reference>
<evidence type="ECO:0000313" key="2">
    <source>
        <dbReference type="WBParaSite" id="ALUE_0001600501-mRNA-1"/>
    </source>
</evidence>
<sequence>MCTISVKNKGVDAGEDWLLPTMDKVTEVVNSPGARLERMVE</sequence>
<dbReference type="AlphaFoldDB" id="A0A0M3IDB9"/>
<organism evidence="1 2">
    <name type="scientific">Ascaris lumbricoides</name>
    <name type="common">Giant roundworm</name>
    <dbReference type="NCBI Taxonomy" id="6252"/>
    <lineage>
        <taxon>Eukaryota</taxon>
        <taxon>Metazoa</taxon>
        <taxon>Ecdysozoa</taxon>
        <taxon>Nematoda</taxon>
        <taxon>Chromadorea</taxon>
        <taxon>Rhabditida</taxon>
        <taxon>Spirurina</taxon>
        <taxon>Ascaridomorpha</taxon>
        <taxon>Ascaridoidea</taxon>
        <taxon>Ascarididae</taxon>
        <taxon>Ascaris</taxon>
    </lineage>
</organism>
<proteinExistence type="predicted"/>